<gene>
    <name evidence="2" type="ORF">AK812_SmicGene16051</name>
</gene>
<comment type="caution">
    <text evidence="2">The sequence shown here is derived from an EMBL/GenBank/DDBJ whole genome shotgun (WGS) entry which is preliminary data.</text>
</comment>
<feature type="compositionally biased region" description="Basic residues" evidence="1">
    <location>
        <begin position="33"/>
        <end position="42"/>
    </location>
</feature>
<feature type="compositionally biased region" description="Low complexity" evidence="1">
    <location>
        <begin position="100"/>
        <end position="111"/>
    </location>
</feature>
<evidence type="ECO:0000313" key="3">
    <source>
        <dbReference type="Proteomes" id="UP000186817"/>
    </source>
</evidence>
<dbReference type="AlphaFoldDB" id="A0A1Q9E1D5"/>
<evidence type="ECO:0000256" key="1">
    <source>
        <dbReference type="SAM" id="MobiDB-lite"/>
    </source>
</evidence>
<feature type="compositionally biased region" description="Acidic residues" evidence="1">
    <location>
        <begin position="13"/>
        <end position="28"/>
    </location>
</feature>
<feature type="compositionally biased region" description="Acidic residues" evidence="1">
    <location>
        <begin position="144"/>
        <end position="162"/>
    </location>
</feature>
<feature type="region of interest" description="Disordered" evidence="1">
    <location>
        <begin position="310"/>
        <end position="365"/>
    </location>
</feature>
<name>A0A1Q9E1D5_SYMMI</name>
<proteinExistence type="predicted"/>
<dbReference type="Proteomes" id="UP000186817">
    <property type="component" value="Unassembled WGS sequence"/>
</dbReference>
<protein>
    <submittedName>
        <fullName evidence="2">Uncharacterized protein</fullName>
    </submittedName>
</protein>
<dbReference type="OrthoDB" id="421118at2759"/>
<feature type="compositionally biased region" description="Polar residues" evidence="1">
    <location>
        <begin position="67"/>
        <end position="84"/>
    </location>
</feature>
<feature type="region of interest" description="Disordered" evidence="1">
    <location>
        <begin position="1"/>
        <end position="164"/>
    </location>
</feature>
<reference evidence="2 3" key="1">
    <citation type="submission" date="2016-02" db="EMBL/GenBank/DDBJ databases">
        <title>Genome analysis of coral dinoflagellate symbionts highlights evolutionary adaptations to a symbiotic lifestyle.</title>
        <authorList>
            <person name="Aranda M."/>
            <person name="Li Y."/>
            <person name="Liew Y.J."/>
            <person name="Baumgarten S."/>
            <person name="Simakov O."/>
            <person name="Wilson M."/>
            <person name="Piel J."/>
            <person name="Ashoor H."/>
            <person name="Bougouffa S."/>
            <person name="Bajic V.B."/>
            <person name="Ryu T."/>
            <person name="Ravasi T."/>
            <person name="Bayer T."/>
            <person name="Micklem G."/>
            <person name="Kim H."/>
            <person name="Bhak J."/>
            <person name="Lajeunesse T.C."/>
            <person name="Voolstra C.R."/>
        </authorList>
    </citation>
    <scope>NUCLEOTIDE SEQUENCE [LARGE SCALE GENOMIC DNA]</scope>
    <source>
        <strain evidence="2 3">CCMP2467</strain>
    </source>
</reference>
<organism evidence="2 3">
    <name type="scientific">Symbiodinium microadriaticum</name>
    <name type="common">Dinoflagellate</name>
    <name type="synonym">Zooxanthella microadriatica</name>
    <dbReference type="NCBI Taxonomy" id="2951"/>
    <lineage>
        <taxon>Eukaryota</taxon>
        <taxon>Sar</taxon>
        <taxon>Alveolata</taxon>
        <taxon>Dinophyceae</taxon>
        <taxon>Suessiales</taxon>
        <taxon>Symbiodiniaceae</taxon>
        <taxon>Symbiodinium</taxon>
    </lineage>
</organism>
<evidence type="ECO:0000313" key="2">
    <source>
        <dbReference type="EMBL" id="OLQ01222.1"/>
    </source>
</evidence>
<accession>A0A1Q9E1D5</accession>
<sequence>MMSLPAAKPEKAVDEDDDDWEDEAEEEPEARPPLKRRRKKVSKVNGQRDAALDAMLDEPLEFVDRPSTGSGASQAETRLQQLRSKLQGKKVEVKSSTTPAAVLASRASATAEKSKQRKPKGNKVLKALGRALSIKSRGSKDKDDDSDDDSECDGLDDDEDDDLARGSWQVKRQRLRKIAEEKPGQLLAQTLASLHEQLETTTGEEAKDPLAPIMVRYLLSMVVPRYNQLQGTDRYRELRTLCQSLDLLLKGKVDSAADVLIQRVKSLLMSVRDGSDQFGRYLELIPEEALGVSFEESVFARELAVKQANLSPQREPHVLGPKGKSDPQSHSENVVLGKESEESRRKPLSGRPPILRKSLEDGRKAEPRHVTFEEDLDKQAQQQALDNITGLVERFVQNPFETRDGKSFEQLVQSKGLDYAGEEIMHALPLRLEEVLPGLPAEGDAGSLDAATVAVGEVLDWLLDPMQCLLPRDQWPDPIPKARMNSTREEWHKVAQVLVEKGILVPIQKEDIFHVGGVPLLNGIFTVEKKGAPAPGQTRVTRLIMNCVPTNSIQRLMVGDLPTLSGSSQWASAFLRPSQVLLWSGDDQKGVYYAWKLPAAWRPFMTFMWPVPGSLVGCPDVRETYAASGVIPMGWINAVSLFQHLHRRLGFAAPPAGAGLDPSAEWRRDRATPRSATELSGGWVQFYLDDFDAPEFVEKTEWKRLQGVLSQTHKRQRAAYARQGVGISPDKAHVREPIVNRMGACVDGVRGFVSAPSQKILETGWMCVWLLSQRKVGQKPLLMVLGRLAEVILVFLGTSLGVDERGPGSPLRRHLSPQFVGGKKMIIRLSGEGQTFVWI</sequence>
<dbReference type="EMBL" id="LSRX01000300">
    <property type="protein sequence ID" value="OLQ01222.1"/>
    <property type="molecule type" value="Genomic_DNA"/>
</dbReference>
<keyword evidence="3" id="KW-1185">Reference proteome</keyword>